<dbReference type="Proteomes" id="UP000189733">
    <property type="component" value="Unassembled WGS sequence"/>
</dbReference>
<dbReference type="EMBL" id="FUYA01000001">
    <property type="protein sequence ID" value="SKA64754.1"/>
    <property type="molecule type" value="Genomic_DNA"/>
</dbReference>
<organism evidence="1 2">
    <name type="scientific">Desulfobaculum bizertense DSM 18034</name>
    <dbReference type="NCBI Taxonomy" id="1121442"/>
    <lineage>
        <taxon>Bacteria</taxon>
        <taxon>Pseudomonadati</taxon>
        <taxon>Thermodesulfobacteriota</taxon>
        <taxon>Desulfovibrionia</taxon>
        <taxon>Desulfovibrionales</taxon>
        <taxon>Desulfovibrionaceae</taxon>
        <taxon>Desulfobaculum</taxon>
    </lineage>
</organism>
<protein>
    <submittedName>
        <fullName evidence="1">Uncharacterized protein</fullName>
    </submittedName>
</protein>
<evidence type="ECO:0000313" key="2">
    <source>
        <dbReference type="Proteomes" id="UP000189733"/>
    </source>
</evidence>
<keyword evidence="2" id="KW-1185">Reference proteome</keyword>
<dbReference type="STRING" id="1121442.SAMN02745702_00398"/>
<accession>A0A1T4VIH8</accession>
<name>A0A1T4VIH8_9BACT</name>
<sequence length="42" mass="4633">MNVLNFLNSKDWSLLRKTAMSAEFALFPLDSATIALATSCKI</sequence>
<gene>
    <name evidence="1" type="ORF">SAMN02745702_00398</name>
</gene>
<dbReference type="AlphaFoldDB" id="A0A1T4VIH8"/>
<reference evidence="1 2" key="1">
    <citation type="submission" date="2017-02" db="EMBL/GenBank/DDBJ databases">
        <authorList>
            <person name="Peterson S.W."/>
        </authorList>
    </citation>
    <scope>NUCLEOTIDE SEQUENCE [LARGE SCALE GENOMIC DNA]</scope>
    <source>
        <strain evidence="1 2">DSM 18034</strain>
    </source>
</reference>
<evidence type="ECO:0000313" key="1">
    <source>
        <dbReference type="EMBL" id="SKA64754.1"/>
    </source>
</evidence>
<proteinExistence type="predicted"/>